<proteinExistence type="predicted"/>
<reference evidence="2 3" key="1">
    <citation type="journal article" date="2018" name="PLoS Genet.">
        <title>Population sequencing reveals clonal diversity and ancestral inbreeding in the grapevine cultivar Chardonnay.</title>
        <authorList>
            <person name="Roach M.J."/>
            <person name="Johnson D.L."/>
            <person name="Bohlmann J."/>
            <person name="van Vuuren H.J."/>
            <person name="Jones S.J."/>
            <person name="Pretorius I.S."/>
            <person name="Schmidt S.A."/>
            <person name="Borneman A.R."/>
        </authorList>
    </citation>
    <scope>NUCLEOTIDE SEQUENCE [LARGE SCALE GENOMIC DNA]</scope>
    <source>
        <strain evidence="3">cv. Chardonnay</strain>
        <tissue evidence="2">Leaf</tissue>
    </source>
</reference>
<feature type="compositionally biased region" description="Gly residues" evidence="1">
    <location>
        <begin position="49"/>
        <end position="59"/>
    </location>
</feature>
<comment type="caution">
    <text evidence="2">The sequence shown here is derived from an EMBL/GenBank/DDBJ whole genome shotgun (WGS) entry which is preliminary data.</text>
</comment>
<feature type="compositionally biased region" description="Polar residues" evidence="1">
    <location>
        <begin position="241"/>
        <end position="252"/>
    </location>
</feature>
<dbReference type="Proteomes" id="UP000288805">
    <property type="component" value="Unassembled WGS sequence"/>
</dbReference>
<sequence>MEKRFVTCLERKRSSTQASEMEGEPCRRWPEWQESQKQGKKMEMQGSGRTAGGLEGQDGAGRAWRGVGSGRNMPHAPPRAGARSFWYGRCRKNRSPESSPESSPENFAGGEWFLATIRLTGKYWEMGKVTGKKHGDRKETRSPEGFPELMTRKKQERIRIIGVPCKHDLESLGLGEGDALPNERDSFELQDTETTSGEAEVKFQVSKDTLGAMLRSMAYIREQLSNPVGGYRTNRREEVQRQQGQPSKKQRL</sequence>
<evidence type="ECO:0000313" key="3">
    <source>
        <dbReference type="Proteomes" id="UP000288805"/>
    </source>
</evidence>
<name>A0A438FNV0_VITVI</name>
<feature type="compositionally biased region" description="Basic and acidic residues" evidence="1">
    <location>
        <begin position="1"/>
        <end position="13"/>
    </location>
</feature>
<evidence type="ECO:0000313" key="2">
    <source>
        <dbReference type="EMBL" id="RVW61622.1"/>
    </source>
</evidence>
<organism evidence="2 3">
    <name type="scientific">Vitis vinifera</name>
    <name type="common">Grape</name>
    <dbReference type="NCBI Taxonomy" id="29760"/>
    <lineage>
        <taxon>Eukaryota</taxon>
        <taxon>Viridiplantae</taxon>
        <taxon>Streptophyta</taxon>
        <taxon>Embryophyta</taxon>
        <taxon>Tracheophyta</taxon>
        <taxon>Spermatophyta</taxon>
        <taxon>Magnoliopsida</taxon>
        <taxon>eudicotyledons</taxon>
        <taxon>Gunneridae</taxon>
        <taxon>Pentapetalae</taxon>
        <taxon>rosids</taxon>
        <taxon>Vitales</taxon>
        <taxon>Vitaceae</taxon>
        <taxon>Viteae</taxon>
        <taxon>Vitis</taxon>
    </lineage>
</organism>
<dbReference type="PANTHER" id="PTHR15663">
    <property type="entry name" value="COMM DOMAIN-CONTAINING PROTEIN 9"/>
    <property type="match status" value="1"/>
</dbReference>
<evidence type="ECO:0000256" key="1">
    <source>
        <dbReference type="SAM" id="MobiDB-lite"/>
    </source>
</evidence>
<feature type="region of interest" description="Disordered" evidence="1">
    <location>
        <begin position="1"/>
        <end position="82"/>
    </location>
</feature>
<gene>
    <name evidence="2" type="primary">FRS3_11</name>
    <name evidence="2" type="ORF">CK203_064790</name>
</gene>
<dbReference type="AlphaFoldDB" id="A0A438FNV0"/>
<dbReference type="InterPro" id="IPR037360">
    <property type="entry name" value="COMMD9"/>
</dbReference>
<feature type="region of interest" description="Disordered" evidence="1">
    <location>
        <begin position="226"/>
        <end position="252"/>
    </location>
</feature>
<accession>A0A438FNV0</accession>
<dbReference type="PANTHER" id="PTHR15663:SF6">
    <property type="entry name" value="COMM DOMAIN-CONTAINING PROTEIN-RELATED"/>
    <property type="match status" value="1"/>
</dbReference>
<protein>
    <submittedName>
        <fullName evidence="2">Protein FAR1-related sequence 3</fullName>
    </submittedName>
</protein>
<dbReference type="EMBL" id="QGNW01000821">
    <property type="protein sequence ID" value="RVW61622.1"/>
    <property type="molecule type" value="Genomic_DNA"/>
</dbReference>